<name>A0A6J7WTN4_9CAUD</name>
<accession>A0A6J7WTN4</accession>
<evidence type="ECO:0000313" key="1">
    <source>
        <dbReference type="EMBL" id="CAB5218623.1"/>
    </source>
</evidence>
<evidence type="ECO:0008006" key="2">
    <source>
        <dbReference type="Google" id="ProtNLM"/>
    </source>
</evidence>
<dbReference type="Gene3D" id="3.90.550.10">
    <property type="entry name" value="Spore Coat Polysaccharide Biosynthesis Protein SpsA, Chain A"/>
    <property type="match status" value="1"/>
</dbReference>
<protein>
    <recommendedName>
        <fullName evidence="2">Glycosyltransferase 2-like domain-containing protein</fullName>
    </recommendedName>
</protein>
<dbReference type="EMBL" id="LR798260">
    <property type="protein sequence ID" value="CAB5218623.1"/>
    <property type="molecule type" value="Genomic_DNA"/>
</dbReference>
<organism evidence="1">
    <name type="scientific">uncultured Caudovirales phage</name>
    <dbReference type="NCBI Taxonomy" id="2100421"/>
    <lineage>
        <taxon>Viruses</taxon>
        <taxon>Duplodnaviria</taxon>
        <taxon>Heunggongvirae</taxon>
        <taxon>Uroviricota</taxon>
        <taxon>Caudoviricetes</taxon>
        <taxon>Peduoviridae</taxon>
        <taxon>Maltschvirus</taxon>
        <taxon>Maltschvirus maltsch</taxon>
    </lineage>
</organism>
<reference evidence="1" key="1">
    <citation type="submission" date="2020-05" db="EMBL/GenBank/DDBJ databases">
        <authorList>
            <person name="Chiriac C."/>
            <person name="Salcher M."/>
            <person name="Ghai R."/>
            <person name="Kavagutti S V."/>
        </authorList>
    </citation>
    <scope>NUCLEOTIDE SEQUENCE</scope>
</reference>
<dbReference type="InterPro" id="IPR029044">
    <property type="entry name" value="Nucleotide-diphossugar_trans"/>
</dbReference>
<gene>
    <name evidence="1" type="ORF">UFOVP219_42</name>
</gene>
<proteinExistence type="predicted"/>
<dbReference type="SUPFAM" id="SSF53448">
    <property type="entry name" value="Nucleotide-diphospho-sugar transferases"/>
    <property type="match status" value="1"/>
</dbReference>
<sequence>MIPVLGFLTYSRFDLADRLLASIDFPVKDLVIIDNSGKREYEPKKPDLVERMWFIQVPHGLGYGGGLNLIVKTTPFAPYWVLLNDDSVLASGALKKIHEQVDTDAINFLSIMPKWSGFVLGEGAVLKAGLFDERFHPIYFEDNDYERRLMASGVKAKFIHAVLEHDNSSTLNSGFHSQNDLTFHRNSQLFDKKVAENDLSQGFWDLAIRRANSWDR</sequence>